<comment type="caution">
    <text evidence="7">The sequence shown here is derived from an EMBL/GenBank/DDBJ whole genome shotgun (WGS) entry which is preliminary data.</text>
</comment>
<dbReference type="InterPro" id="IPR004307">
    <property type="entry name" value="TspO_MBR"/>
</dbReference>
<evidence type="ECO:0008006" key="9">
    <source>
        <dbReference type="Google" id="ProtNLM"/>
    </source>
</evidence>
<evidence type="ECO:0000256" key="1">
    <source>
        <dbReference type="ARBA" id="ARBA00004141"/>
    </source>
</evidence>
<dbReference type="Proteomes" id="UP000765509">
    <property type="component" value="Unassembled WGS sequence"/>
</dbReference>
<feature type="transmembrane region" description="Helical" evidence="6">
    <location>
        <begin position="133"/>
        <end position="154"/>
    </location>
</feature>
<feature type="transmembrane region" description="Helical" evidence="6">
    <location>
        <begin position="226"/>
        <end position="248"/>
    </location>
</feature>
<dbReference type="PANTHER" id="PTHR10057:SF0">
    <property type="entry name" value="TRANSLOCATOR PROTEIN"/>
    <property type="match status" value="1"/>
</dbReference>
<dbReference type="EMBL" id="AVOT02040612">
    <property type="protein sequence ID" value="MBW0535855.1"/>
    <property type="molecule type" value="Genomic_DNA"/>
</dbReference>
<keyword evidence="3 6" id="KW-0812">Transmembrane</keyword>
<dbReference type="CDD" id="cd15904">
    <property type="entry name" value="TSPO_MBR"/>
    <property type="match status" value="1"/>
</dbReference>
<accession>A0A9Q3IE57</accession>
<comment type="similarity">
    <text evidence="2">Belongs to the TspO/BZRP family.</text>
</comment>
<dbReference type="GO" id="GO:0005741">
    <property type="term" value="C:mitochondrial outer membrane"/>
    <property type="evidence" value="ECO:0007669"/>
    <property type="project" value="TreeGrafter"/>
</dbReference>
<sequence length="278" mass="31232">MGLGRICHKSYARIANICYHPVYAFSNCTFIPARCHNPVPLPVAPLSQNGTGSVRHRSSIPEEYHHLTIYHTITITMPLRYPIPATVLGLSRHPSASVLVPVALGTFFGLVTRTSVETWYPSLKKPKFNPPRWIFPVAWTYLYGSMGYAAHLLAETMENTPFYTVADQANLALVLYYAQLGLNFIWTPLFFGLKKPGLALIDILALTGTVFYMTDITRRIQSKATYFFLPYCAWLTYATYLNSSIWYLNGGDSKLSKIKTTILSFFAKSHGSSAPKQE</sequence>
<evidence type="ECO:0000256" key="2">
    <source>
        <dbReference type="ARBA" id="ARBA00007524"/>
    </source>
</evidence>
<dbReference type="OrthoDB" id="8841220at2759"/>
<dbReference type="InterPro" id="IPR038330">
    <property type="entry name" value="TspO/MBR-related_sf"/>
</dbReference>
<dbReference type="AlphaFoldDB" id="A0A9Q3IE57"/>
<evidence type="ECO:0000256" key="4">
    <source>
        <dbReference type="ARBA" id="ARBA00022989"/>
    </source>
</evidence>
<dbReference type="Gene3D" id="1.20.1260.100">
    <property type="entry name" value="TspO/MBR protein"/>
    <property type="match status" value="1"/>
</dbReference>
<dbReference type="GO" id="GO:0033013">
    <property type="term" value="P:tetrapyrrole metabolic process"/>
    <property type="evidence" value="ECO:0007669"/>
    <property type="project" value="UniProtKB-ARBA"/>
</dbReference>
<keyword evidence="5 6" id="KW-0472">Membrane</keyword>
<name>A0A9Q3IE57_9BASI</name>
<protein>
    <recommendedName>
        <fullName evidence="9">TspO/MBR-related protein</fullName>
    </recommendedName>
</protein>
<feature type="transmembrane region" description="Helical" evidence="6">
    <location>
        <begin position="174"/>
        <end position="191"/>
    </location>
</feature>
<dbReference type="FunFam" id="1.20.1260.100:FF:000001">
    <property type="entry name" value="translocator protein 2"/>
    <property type="match status" value="1"/>
</dbReference>
<keyword evidence="4 6" id="KW-1133">Transmembrane helix</keyword>
<keyword evidence="8" id="KW-1185">Reference proteome</keyword>
<evidence type="ECO:0000313" key="7">
    <source>
        <dbReference type="EMBL" id="MBW0535855.1"/>
    </source>
</evidence>
<feature type="transmembrane region" description="Helical" evidence="6">
    <location>
        <begin position="198"/>
        <end position="214"/>
    </location>
</feature>
<dbReference type="Pfam" id="PF03073">
    <property type="entry name" value="TspO_MBR"/>
    <property type="match status" value="1"/>
</dbReference>
<evidence type="ECO:0000256" key="6">
    <source>
        <dbReference type="SAM" id="Phobius"/>
    </source>
</evidence>
<reference evidence="7" key="1">
    <citation type="submission" date="2021-03" db="EMBL/GenBank/DDBJ databases">
        <title>Draft genome sequence of rust myrtle Austropuccinia psidii MF-1, a brazilian biotype.</title>
        <authorList>
            <person name="Quecine M.C."/>
            <person name="Pachon D.M.R."/>
            <person name="Bonatelli M.L."/>
            <person name="Correr F.H."/>
            <person name="Franceschini L.M."/>
            <person name="Leite T.F."/>
            <person name="Margarido G.R.A."/>
            <person name="Almeida C.A."/>
            <person name="Ferrarezi J.A."/>
            <person name="Labate C.A."/>
        </authorList>
    </citation>
    <scope>NUCLEOTIDE SEQUENCE</scope>
    <source>
        <strain evidence="7">MF-1</strain>
    </source>
</reference>
<evidence type="ECO:0000256" key="5">
    <source>
        <dbReference type="ARBA" id="ARBA00023136"/>
    </source>
</evidence>
<organism evidence="7 8">
    <name type="scientific">Austropuccinia psidii MF-1</name>
    <dbReference type="NCBI Taxonomy" id="1389203"/>
    <lineage>
        <taxon>Eukaryota</taxon>
        <taxon>Fungi</taxon>
        <taxon>Dikarya</taxon>
        <taxon>Basidiomycota</taxon>
        <taxon>Pucciniomycotina</taxon>
        <taxon>Pucciniomycetes</taxon>
        <taxon>Pucciniales</taxon>
        <taxon>Sphaerophragmiaceae</taxon>
        <taxon>Austropuccinia</taxon>
    </lineage>
</organism>
<evidence type="ECO:0000256" key="3">
    <source>
        <dbReference type="ARBA" id="ARBA00022692"/>
    </source>
</evidence>
<dbReference type="PANTHER" id="PTHR10057">
    <property type="entry name" value="PERIPHERAL-TYPE BENZODIAZEPINE RECEPTOR"/>
    <property type="match status" value="1"/>
</dbReference>
<comment type="subcellular location">
    <subcellularLocation>
        <location evidence="1">Membrane</location>
        <topology evidence="1">Multi-pass membrane protein</topology>
    </subcellularLocation>
</comment>
<proteinExistence type="inferred from homology"/>
<evidence type="ECO:0000313" key="8">
    <source>
        <dbReference type="Proteomes" id="UP000765509"/>
    </source>
</evidence>
<gene>
    <name evidence="7" type="ORF">O181_075570</name>
</gene>